<keyword evidence="3" id="KW-1185">Reference proteome</keyword>
<evidence type="ECO:0000313" key="2">
    <source>
        <dbReference type="EMBL" id="KAJ1961747.1"/>
    </source>
</evidence>
<dbReference type="AlphaFoldDB" id="A0A9W8ANR7"/>
<proteinExistence type="predicted"/>
<feature type="compositionally biased region" description="Low complexity" evidence="1">
    <location>
        <begin position="536"/>
        <end position="547"/>
    </location>
</feature>
<evidence type="ECO:0000313" key="3">
    <source>
        <dbReference type="Proteomes" id="UP001150925"/>
    </source>
</evidence>
<feature type="compositionally biased region" description="Polar residues" evidence="1">
    <location>
        <begin position="331"/>
        <end position="340"/>
    </location>
</feature>
<evidence type="ECO:0000256" key="1">
    <source>
        <dbReference type="SAM" id="MobiDB-lite"/>
    </source>
</evidence>
<sequence length="884" mass="97816">MPYFPSTNEGALGSSAAPKPTSTAGQSLAALPTPPPSLPSGASQPSGAHAMEDHQLLTGLLTVIQRYHHGRQHEEEAAWRLHFRLTVLVIAVRKATQLPIVFDNLQHYLQTKQLAPFAQLHQQLGLLDAQLLDNPLALPSPRSASDMAESETDFLWSVSSASARTVVQLVSLLRKHPDLVATALMEMPSHELDLLSQARAGPLQGSLLHTLLFSLYGPPLYPGEDRLRVSLWAPVFGRLIRERKGERFLLKVLELWTTTPEYHCPAAKGTLENALLRILHRAAKLFRGTGDDIAPSPHSGAATTNSASPGPSFASRWGGHDGGNSDRPFSPRTTGHPSTTAHSVELDNFYDDACVDILNALVPFIPDVLLDLSRRVFSLLPVEHHHFASLIIVLRFFFHRYLQRVLTSPESFGLLEDYFVSDQQREIILLGIHQRLYGYAQAAIVPSNPRAHASSLTDPRIQTKLACILDLFREDSTTKSKFPLNGTSSPQMGEAVFPPADAYQPVVGPILCLTVADLLQLHNFLQTSWLPLVMPSTPRATSTASSPQGATFPTPPTSHPPDHPSATISNTAFRHTGDTHYPSSTPGASCGRLSMTKELKVYQSQLFGMLISAMKKAGEEIKLLDPQSHTLLYGSPTDYSVHLSDPALGTHHADKTMDTSCDLEEFLNDSGSLPTPVTASTRISIDKASGAKSSANSNVTADSHEEMLQGIRLLHDTLVCGVQRYHWCAVGPTHDVVQLFQRLCEAASRQQDYSTLMLVERAALFLTHALPQWNPSGTHEWTPLLTALHDYYGHLQGQLLQRQQRRRVWQMFCGDLERRLRAHLKYRQSQLLSLSLRGFYIQIRRTSWFNESHARLGRWSGVVSLSAKECHEVKQYLSTHKIIN</sequence>
<feature type="region of interest" description="Disordered" evidence="1">
    <location>
        <begin position="294"/>
        <end position="340"/>
    </location>
</feature>
<accession>A0A9W8ANR7</accession>
<reference evidence="2" key="1">
    <citation type="submission" date="2022-07" db="EMBL/GenBank/DDBJ databases">
        <title>Phylogenomic reconstructions and comparative analyses of Kickxellomycotina fungi.</title>
        <authorList>
            <person name="Reynolds N.K."/>
            <person name="Stajich J.E."/>
            <person name="Barry K."/>
            <person name="Grigoriev I.V."/>
            <person name="Crous P."/>
            <person name="Smith M.E."/>
        </authorList>
    </citation>
    <scope>NUCLEOTIDE SEQUENCE</scope>
    <source>
        <strain evidence="2">RSA 1196</strain>
    </source>
</reference>
<dbReference type="PANTHER" id="PTHR42064:SF1">
    <property type="entry name" value="YALI0F28677P"/>
    <property type="match status" value="1"/>
</dbReference>
<comment type="caution">
    <text evidence="2">The sequence shown here is derived from an EMBL/GenBank/DDBJ whole genome shotgun (WGS) entry which is preliminary data.</text>
</comment>
<dbReference type="PANTHER" id="PTHR42064">
    <property type="entry name" value="YALI0F28677P"/>
    <property type="match status" value="1"/>
</dbReference>
<protein>
    <submittedName>
        <fullName evidence="2">Uncharacterized protein</fullName>
    </submittedName>
</protein>
<feature type="non-terminal residue" evidence="2">
    <location>
        <position position="884"/>
    </location>
</feature>
<feature type="region of interest" description="Disordered" evidence="1">
    <location>
        <begin position="1"/>
        <end position="49"/>
    </location>
</feature>
<organism evidence="2 3">
    <name type="scientific">Dispira parvispora</name>
    <dbReference type="NCBI Taxonomy" id="1520584"/>
    <lineage>
        <taxon>Eukaryota</taxon>
        <taxon>Fungi</taxon>
        <taxon>Fungi incertae sedis</taxon>
        <taxon>Zoopagomycota</taxon>
        <taxon>Kickxellomycotina</taxon>
        <taxon>Dimargaritomycetes</taxon>
        <taxon>Dimargaritales</taxon>
        <taxon>Dimargaritaceae</taxon>
        <taxon>Dispira</taxon>
    </lineage>
</organism>
<dbReference type="EMBL" id="JANBPY010001076">
    <property type="protein sequence ID" value="KAJ1961747.1"/>
    <property type="molecule type" value="Genomic_DNA"/>
</dbReference>
<feature type="region of interest" description="Disordered" evidence="1">
    <location>
        <begin position="536"/>
        <end position="589"/>
    </location>
</feature>
<dbReference type="Proteomes" id="UP001150925">
    <property type="component" value="Unassembled WGS sequence"/>
</dbReference>
<dbReference type="OrthoDB" id="5600080at2759"/>
<name>A0A9W8ANR7_9FUNG</name>
<gene>
    <name evidence="2" type="ORF">IWQ62_003760</name>
</gene>